<feature type="region of interest" description="Disordered" evidence="11">
    <location>
        <begin position="28"/>
        <end position="80"/>
    </location>
</feature>
<feature type="signal peptide" evidence="12">
    <location>
        <begin position="1"/>
        <end position="26"/>
    </location>
</feature>
<evidence type="ECO:0000256" key="9">
    <source>
        <dbReference type="PROSITE-ProRule" id="PRU01240"/>
    </source>
</evidence>
<accession>A0A0W8IPD8</accession>
<evidence type="ECO:0000256" key="7">
    <source>
        <dbReference type="ARBA" id="ARBA00022825"/>
    </source>
</evidence>
<comment type="similarity">
    <text evidence="2 9 10">Belongs to the peptidase S8 family.</text>
</comment>
<comment type="caution">
    <text evidence="14">The sequence shown here is derived from an EMBL/GenBank/DDBJ whole genome shotgun (WGS) entry which is preliminary data.</text>
</comment>
<keyword evidence="3" id="KW-0964">Secreted</keyword>
<dbReference type="InterPro" id="IPR034176">
    <property type="entry name" value="Peptidases_S8_13"/>
</dbReference>
<dbReference type="CDD" id="cd07496">
    <property type="entry name" value="Peptidases_S8_13"/>
    <property type="match status" value="1"/>
</dbReference>
<evidence type="ECO:0000313" key="14">
    <source>
        <dbReference type="EMBL" id="KUG61754.1"/>
    </source>
</evidence>
<dbReference type="AlphaFoldDB" id="A0A0W8IPD8"/>
<gene>
    <name evidence="14" type="ORF">AVL61_02305</name>
</gene>
<keyword evidence="7 9" id="KW-0720">Serine protease</keyword>
<dbReference type="PRINTS" id="PR00723">
    <property type="entry name" value="SUBTILISIN"/>
</dbReference>
<dbReference type="FunFam" id="3.40.50.200:FF:000022">
    <property type="entry name" value="Extracellular protease"/>
    <property type="match status" value="1"/>
</dbReference>
<feature type="domain" description="Peptidase S8/S53" evidence="13">
    <location>
        <begin position="206"/>
        <end position="493"/>
    </location>
</feature>
<dbReference type="EMBL" id="LQBK01000004">
    <property type="protein sequence ID" value="KUG61754.1"/>
    <property type="molecule type" value="Genomic_DNA"/>
</dbReference>
<dbReference type="InterPro" id="IPR023827">
    <property type="entry name" value="Peptidase_S8_Asp-AS"/>
</dbReference>
<evidence type="ECO:0000313" key="15">
    <source>
        <dbReference type="Proteomes" id="UP000053512"/>
    </source>
</evidence>
<keyword evidence="6 9" id="KW-0378">Hydrolase</keyword>
<organism evidence="14 15">
    <name type="scientific">Kocuria rosea subsp. polaris</name>
    <dbReference type="NCBI Taxonomy" id="136273"/>
    <lineage>
        <taxon>Bacteria</taxon>
        <taxon>Bacillati</taxon>
        <taxon>Actinomycetota</taxon>
        <taxon>Actinomycetes</taxon>
        <taxon>Micrococcales</taxon>
        <taxon>Micrococcaceae</taxon>
        <taxon>Kocuria</taxon>
    </lineage>
</organism>
<evidence type="ECO:0000256" key="5">
    <source>
        <dbReference type="ARBA" id="ARBA00022729"/>
    </source>
</evidence>
<keyword evidence="5 12" id="KW-0732">Signal</keyword>
<dbReference type="InterPro" id="IPR015500">
    <property type="entry name" value="Peptidase_S8_subtilisin-rel"/>
</dbReference>
<dbReference type="Proteomes" id="UP000053512">
    <property type="component" value="Unassembled WGS sequence"/>
</dbReference>
<dbReference type="GO" id="GO:0004252">
    <property type="term" value="F:serine-type endopeptidase activity"/>
    <property type="evidence" value="ECO:0007669"/>
    <property type="project" value="UniProtKB-UniRule"/>
</dbReference>
<evidence type="ECO:0000256" key="10">
    <source>
        <dbReference type="RuleBase" id="RU003355"/>
    </source>
</evidence>
<name>A0A0W8IPD8_KOCRO</name>
<dbReference type="Pfam" id="PF08310">
    <property type="entry name" value="LGFP"/>
    <property type="match status" value="4"/>
</dbReference>
<evidence type="ECO:0000256" key="12">
    <source>
        <dbReference type="SAM" id="SignalP"/>
    </source>
</evidence>
<dbReference type="Pfam" id="PF00082">
    <property type="entry name" value="Peptidase_S8"/>
    <property type="match status" value="1"/>
</dbReference>
<protein>
    <recommendedName>
        <fullName evidence="13">Peptidase S8/S53 domain-containing protein</fullName>
    </recommendedName>
</protein>
<dbReference type="GO" id="GO:0006508">
    <property type="term" value="P:proteolysis"/>
    <property type="evidence" value="ECO:0007669"/>
    <property type="project" value="UniProtKB-KW"/>
</dbReference>
<dbReference type="Gene3D" id="3.40.50.200">
    <property type="entry name" value="Peptidase S8/S53 domain"/>
    <property type="match status" value="1"/>
</dbReference>
<evidence type="ECO:0000256" key="2">
    <source>
        <dbReference type="ARBA" id="ARBA00011073"/>
    </source>
</evidence>
<feature type="chain" id="PRO_5006944408" description="Peptidase S8/S53 domain-containing protein" evidence="12">
    <location>
        <begin position="27"/>
        <end position="733"/>
    </location>
</feature>
<dbReference type="PANTHER" id="PTHR43806:SF11">
    <property type="entry name" value="CEREVISIN-RELATED"/>
    <property type="match status" value="1"/>
</dbReference>
<dbReference type="RefSeq" id="WP_058873170.1">
    <property type="nucleotide sequence ID" value="NZ_LQBK01000004.1"/>
</dbReference>
<evidence type="ECO:0000256" key="1">
    <source>
        <dbReference type="ARBA" id="ARBA00004613"/>
    </source>
</evidence>
<evidence type="ECO:0000256" key="4">
    <source>
        <dbReference type="ARBA" id="ARBA00022670"/>
    </source>
</evidence>
<feature type="compositionally biased region" description="Basic and acidic residues" evidence="11">
    <location>
        <begin position="70"/>
        <end position="80"/>
    </location>
</feature>
<dbReference type="SUPFAM" id="SSF52743">
    <property type="entry name" value="Subtilisin-like"/>
    <property type="match status" value="1"/>
</dbReference>
<feature type="active site" description="Charge relay system" evidence="9">
    <location>
        <position position="281"/>
    </location>
</feature>
<evidence type="ECO:0000256" key="8">
    <source>
        <dbReference type="ARBA" id="ARBA00023145"/>
    </source>
</evidence>
<dbReference type="PROSITE" id="PS00136">
    <property type="entry name" value="SUBTILASE_ASP"/>
    <property type="match status" value="1"/>
</dbReference>
<dbReference type="InterPro" id="IPR000209">
    <property type="entry name" value="Peptidase_S8/S53_dom"/>
</dbReference>
<proteinExistence type="inferred from homology"/>
<sequence>MTSFPGRALAAALVLTLVGAAVPAAARPPVDTTVPVPSRHAPGAEDLGAEVPGTEGAGAEVPGTEESGADEPRRTGATDRVVVKFRDGAEAAPRTRERVYAEAAEQALPRGAAAGGSGGTAPRLDEVSETVHSARVVAADGLLDARQLQTLTAALEEDPAVEYAEPDHLAGIAAVPDDPYYATSQWNLRPSVAGLDLPAAWDRATGAGQTIAVVDTGITPHPDLDANVLPGHDFVSLHAGGVQPGHSRDGDGWDPDPQDEGDYAGLDECWSGSAARTSSWHGTHTAGIAAARGNNTTGVAGVAYDAKLLPVRALGACGDGYISDIAVAIAWAAGHDVEGVPANPHPATVVNLSLGFRSSTCPAVLQEGIDRALARGTSVVVAAGNNDRDAREESPANCRGVITVAATTAQGARAGYSNWGRVTLAAPGGDPSRQILSTANAGSARPGSGSYSYKYGTSMASPTVAGIVALVRETDPSLSPAQVKDVLAATARPLPGPCPGGCGAGLVHPRAAVARATLQEGYTAQGAIGWLHTRIGSSTGAPRSHERCGLAQEGCYQEFERGAIYWSPDSGARWVHGGVRSAWHRAGGVNGVLGYPRSGERSNGAGGVQQLFQGGTVVWSAGTGGAAVRGAIGRRWAALGAETGLLGYPLGRERGGLGGARQDFERGRVLWSPATGAQPVRGAIGRAHIDLGGEQGRLGYPVSPEHRSGDSVVQHFQGGTIRYRHGGITISSR</sequence>
<keyword evidence="4 9" id="KW-0645">Protease</keyword>
<dbReference type="InterPro" id="IPR013207">
    <property type="entry name" value="LGFP"/>
</dbReference>
<dbReference type="GO" id="GO:0005576">
    <property type="term" value="C:extracellular region"/>
    <property type="evidence" value="ECO:0007669"/>
    <property type="project" value="UniProtKB-SubCell"/>
</dbReference>
<keyword evidence="8" id="KW-0865">Zymogen</keyword>
<dbReference type="InterPro" id="IPR050131">
    <property type="entry name" value="Peptidase_S8_subtilisin-like"/>
</dbReference>
<dbReference type="PROSITE" id="PS51892">
    <property type="entry name" value="SUBTILASE"/>
    <property type="match status" value="1"/>
</dbReference>
<feature type="active site" description="Charge relay system" evidence="9">
    <location>
        <position position="458"/>
    </location>
</feature>
<evidence type="ECO:0000256" key="3">
    <source>
        <dbReference type="ARBA" id="ARBA00022525"/>
    </source>
</evidence>
<dbReference type="InterPro" id="IPR023828">
    <property type="entry name" value="Peptidase_S8_Ser-AS"/>
</dbReference>
<dbReference type="STRING" id="136273.GY22_00240"/>
<dbReference type="InterPro" id="IPR036852">
    <property type="entry name" value="Peptidase_S8/S53_dom_sf"/>
</dbReference>
<comment type="subcellular location">
    <subcellularLocation>
        <location evidence="1">Secreted</location>
    </subcellularLocation>
</comment>
<evidence type="ECO:0000256" key="6">
    <source>
        <dbReference type="ARBA" id="ARBA00022801"/>
    </source>
</evidence>
<dbReference type="OrthoDB" id="9790784at2"/>
<feature type="active site" description="Charge relay system" evidence="9">
    <location>
        <position position="215"/>
    </location>
</feature>
<dbReference type="PROSITE" id="PS00138">
    <property type="entry name" value="SUBTILASE_SER"/>
    <property type="match status" value="1"/>
</dbReference>
<evidence type="ECO:0000256" key="11">
    <source>
        <dbReference type="SAM" id="MobiDB-lite"/>
    </source>
</evidence>
<reference evidence="15" key="1">
    <citation type="submission" date="2015-12" db="EMBL/GenBank/DDBJ databases">
        <authorList>
            <person name="Nair G.R."/>
            <person name="Kaur G."/>
            <person name="Mayilraj S."/>
        </authorList>
    </citation>
    <scope>NUCLEOTIDE SEQUENCE [LARGE SCALE GENOMIC DNA]</scope>
    <source>
        <strain evidence="15">CD08_4</strain>
    </source>
</reference>
<feature type="compositionally biased region" description="Low complexity" evidence="11">
    <location>
        <begin position="28"/>
        <end position="37"/>
    </location>
</feature>
<dbReference type="PANTHER" id="PTHR43806">
    <property type="entry name" value="PEPTIDASE S8"/>
    <property type="match status" value="1"/>
</dbReference>
<evidence type="ECO:0000259" key="13">
    <source>
        <dbReference type="Pfam" id="PF00082"/>
    </source>
</evidence>